<evidence type="ECO:0000313" key="1">
    <source>
        <dbReference type="EMBL" id="SUF55815.1"/>
    </source>
</evidence>
<dbReference type="AlphaFoldDB" id="A0A379QHH4"/>
<accession>A0A379QHH4</accession>
<sequence length="45" mass="5474">MEWVFQRQVIFCEAAQNLWCKKVEALKLYLYKGHVIDDRSELESR</sequence>
<name>A0A379QHH4_SALER</name>
<proteinExistence type="predicted"/>
<protein>
    <submittedName>
        <fullName evidence="1">Uncharacterized protein</fullName>
    </submittedName>
</protein>
<evidence type="ECO:0000313" key="2">
    <source>
        <dbReference type="Proteomes" id="UP000254597"/>
    </source>
</evidence>
<dbReference type="EMBL" id="UGWP01000004">
    <property type="protein sequence ID" value="SUF55815.1"/>
    <property type="molecule type" value="Genomic_DNA"/>
</dbReference>
<gene>
    <name evidence="1" type="ORF">NCTC10252_01022</name>
</gene>
<organism evidence="1 2">
    <name type="scientific">Salmonella enterica</name>
    <name type="common">Salmonella choleraesuis</name>
    <dbReference type="NCBI Taxonomy" id="28901"/>
    <lineage>
        <taxon>Bacteria</taxon>
        <taxon>Pseudomonadati</taxon>
        <taxon>Pseudomonadota</taxon>
        <taxon>Gammaproteobacteria</taxon>
        <taxon>Enterobacterales</taxon>
        <taxon>Enterobacteriaceae</taxon>
        <taxon>Salmonella</taxon>
    </lineage>
</organism>
<dbReference type="Proteomes" id="UP000254597">
    <property type="component" value="Unassembled WGS sequence"/>
</dbReference>
<reference evidence="1 2" key="1">
    <citation type="submission" date="2018-06" db="EMBL/GenBank/DDBJ databases">
        <authorList>
            <consortium name="Pathogen Informatics"/>
            <person name="Doyle S."/>
        </authorList>
    </citation>
    <scope>NUCLEOTIDE SEQUENCE [LARGE SCALE GENOMIC DNA]</scope>
    <source>
        <strain evidence="1 2">NCTC10252</strain>
    </source>
</reference>